<accession>A0ACB8CQF6</accession>
<proteinExistence type="predicted"/>
<dbReference type="EMBL" id="CM023474">
    <property type="protein sequence ID" value="KAH7949356.1"/>
    <property type="molecule type" value="Genomic_DNA"/>
</dbReference>
<reference evidence="1" key="1">
    <citation type="submission" date="2020-05" db="EMBL/GenBank/DDBJ databases">
        <title>Large-scale comparative analyses of tick genomes elucidate their genetic diversity and vector capacities.</title>
        <authorList>
            <person name="Jia N."/>
            <person name="Wang J."/>
            <person name="Shi W."/>
            <person name="Du L."/>
            <person name="Sun Y."/>
            <person name="Zhan W."/>
            <person name="Jiang J."/>
            <person name="Wang Q."/>
            <person name="Zhang B."/>
            <person name="Ji P."/>
            <person name="Sakyi L.B."/>
            <person name="Cui X."/>
            <person name="Yuan T."/>
            <person name="Jiang B."/>
            <person name="Yang W."/>
            <person name="Lam T.T.-Y."/>
            <person name="Chang Q."/>
            <person name="Ding S."/>
            <person name="Wang X."/>
            <person name="Zhu J."/>
            <person name="Ruan X."/>
            <person name="Zhao L."/>
            <person name="Wei J."/>
            <person name="Que T."/>
            <person name="Du C."/>
            <person name="Cheng J."/>
            <person name="Dai P."/>
            <person name="Han X."/>
            <person name="Huang E."/>
            <person name="Gao Y."/>
            <person name="Liu J."/>
            <person name="Shao H."/>
            <person name="Ye R."/>
            <person name="Li L."/>
            <person name="Wei W."/>
            <person name="Wang X."/>
            <person name="Wang C."/>
            <person name="Yang T."/>
            <person name="Huo Q."/>
            <person name="Li W."/>
            <person name="Guo W."/>
            <person name="Chen H."/>
            <person name="Zhou L."/>
            <person name="Ni X."/>
            <person name="Tian J."/>
            <person name="Zhou Y."/>
            <person name="Sheng Y."/>
            <person name="Liu T."/>
            <person name="Pan Y."/>
            <person name="Xia L."/>
            <person name="Li J."/>
            <person name="Zhao F."/>
            <person name="Cao W."/>
        </authorList>
    </citation>
    <scope>NUCLEOTIDE SEQUENCE</scope>
    <source>
        <strain evidence="1">Dsil-2018</strain>
    </source>
</reference>
<keyword evidence="2" id="KW-1185">Reference proteome</keyword>
<gene>
    <name evidence="1" type="ORF">HPB49_008145</name>
</gene>
<protein>
    <submittedName>
        <fullName evidence="1">Uncharacterized protein</fullName>
    </submittedName>
</protein>
<evidence type="ECO:0000313" key="1">
    <source>
        <dbReference type="EMBL" id="KAH7949356.1"/>
    </source>
</evidence>
<name>A0ACB8CQF6_DERSI</name>
<comment type="caution">
    <text evidence="1">The sequence shown here is derived from an EMBL/GenBank/DDBJ whole genome shotgun (WGS) entry which is preliminary data.</text>
</comment>
<dbReference type="Proteomes" id="UP000821865">
    <property type="component" value="Chromosome 5"/>
</dbReference>
<evidence type="ECO:0000313" key="2">
    <source>
        <dbReference type="Proteomes" id="UP000821865"/>
    </source>
</evidence>
<organism evidence="1 2">
    <name type="scientific">Dermacentor silvarum</name>
    <name type="common">Tick</name>
    <dbReference type="NCBI Taxonomy" id="543639"/>
    <lineage>
        <taxon>Eukaryota</taxon>
        <taxon>Metazoa</taxon>
        <taxon>Ecdysozoa</taxon>
        <taxon>Arthropoda</taxon>
        <taxon>Chelicerata</taxon>
        <taxon>Arachnida</taxon>
        <taxon>Acari</taxon>
        <taxon>Parasitiformes</taxon>
        <taxon>Ixodida</taxon>
        <taxon>Ixodoidea</taxon>
        <taxon>Ixodidae</taxon>
        <taxon>Rhipicephalinae</taxon>
        <taxon>Dermacentor</taxon>
    </lineage>
</organism>
<sequence>MQCPVRPPSSAIDPSSVDDVEGDCTKGVLVLVSCACLLVLCALCMFVVQQMLRTPYVSLPFVCTTEDCVTHARRILRTLDASANPCLSFHSYVCGGGSADVASDDVHVMTAPSAGVASNYAWEAGDRLLRRIDPARRLARVYARQIVPLNLLSGKGNSATASKARAALELCLTGRVARRPPASLPFFMRQRGLTWPTPFRGHITLIRVLSVLLDLSVKWNAAPWFDVRVGGLDDPAYESTAHALARYLSMSDTEDPFKGAASLKQLKRDEKALREAILFALSGGDDIGDRSVPLRDSGSAVFEGVSPSDWTSLLVEHLGSSEVKGYGVNITLDTTLLVLNGRLFAGLSRLAVEIPAARLLDVVGWMFAYSYAWIENRLFDHVPPSVTDATADPTDPTVQILCNAVVLESFGIAPVAPLFSRMFPSQERTKVAAVLNATAHTLVETVRSSRGVLNATKNRAGAKITAHTFQVLWPPQPFLNPDLLDTLYSSYPSAEPSTFYESWLKYRRAQRAWLVRHHYGTLMTLSLRWYTEEILYVYSLNYMVLGLAAVFPPLHDYDGAGTGLTWWERENSSAECRLDRARSEHEARAIGDLFALDVALAAMKRVSEDSPLRLKLLEKLTATQTFYVSYCSRFCGDPDAREKCDLAMNGSEFQAAFDCQWWMFDRGCPFV</sequence>